<dbReference type="GO" id="GO:0043093">
    <property type="term" value="P:FtsZ-dependent cytokinesis"/>
    <property type="evidence" value="ECO:0007669"/>
    <property type="project" value="UniProtKB-UniRule"/>
</dbReference>
<evidence type="ECO:0000313" key="12">
    <source>
        <dbReference type="Proteomes" id="UP000199339"/>
    </source>
</evidence>
<dbReference type="GO" id="GO:0005886">
    <property type="term" value="C:plasma membrane"/>
    <property type="evidence" value="ECO:0007669"/>
    <property type="project" value="UniProtKB-SubCell"/>
</dbReference>
<reference evidence="12" key="1">
    <citation type="submission" date="2016-10" db="EMBL/GenBank/DDBJ databases">
        <authorList>
            <person name="Varghese N."/>
            <person name="Submissions S."/>
        </authorList>
    </citation>
    <scope>NUCLEOTIDE SEQUENCE [LARGE SCALE GENOMIC DNA]</scope>
    <source>
        <strain evidence="12">CGMCC 1.6775</strain>
    </source>
</reference>
<dbReference type="HAMAP" id="MF_00911">
    <property type="entry name" value="FtsQ_subfam"/>
    <property type="match status" value="1"/>
</dbReference>
<dbReference type="Pfam" id="PF08478">
    <property type="entry name" value="POTRA_1"/>
    <property type="match status" value="1"/>
</dbReference>
<dbReference type="GO" id="GO:0032153">
    <property type="term" value="C:cell division site"/>
    <property type="evidence" value="ECO:0007669"/>
    <property type="project" value="UniProtKB-UniRule"/>
</dbReference>
<keyword evidence="3 9" id="KW-0997">Cell inner membrane</keyword>
<dbReference type="Pfam" id="PF03799">
    <property type="entry name" value="FtsQ_DivIB_C"/>
    <property type="match status" value="1"/>
</dbReference>
<organism evidence="11 12">
    <name type="scientific">Marinobacter pelagius</name>
    <dbReference type="NCBI Taxonomy" id="379482"/>
    <lineage>
        <taxon>Bacteria</taxon>
        <taxon>Pseudomonadati</taxon>
        <taxon>Pseudomonadota</taxon>
        <taxon>Gammaproteobacteria</taxon>
        <taxon>Pseudomonadales</taxon>
        <taxon>Marinobacteraceae</taxon>
        <taxon>Marinobacter</taxon>
    </lineage>
</organism>
<keyword evidence="7 9" id="KW-0472">Membrane</keyword>
<name>A0A1I4YIA1_9GAMM</name>
<evidence type="ECO:0000256" key="5">
    <source>
        <dbReference type="ARBA" id="ARBA00022692"/>
    </source>
</evidence>
<protein>
    <recommendedName>
        <fullName evidence="9">Cell division protein FtsQ</fullName>
    </recommendedName>
</protein>
<comment type="subcellular location">
    <subcellularLocation>
        <location evidence="9">Cell inner membrane</location>
        <topology evidence="9">Single-pass type II membrane protein</topology>
    </subcellularLocation>
    <subcellularLocation>
        <location evidence="1">Membrane</location>
    </subcellularLocation>
    <text evidence="9">Localizes to the division septum.</text>
</comment>
<evidence type="ECO:0000256" key="6">
    <source>
        <dbReference type="ARBA" id="ARBA00022989"/>
    </source>
</evidence>
<keyword evidence="5 9" id="KW-0812">Transmembrane</keyword>
<evidence type="ECO:0000313" key="11">
    <source>
        <dbReference type="EMBL" id="SFN37563.1"/>
    </source>
</evidence>
<dbReference type="Gene3D" id="3.40.50.11690">
    <property type="entry name" value="Cell division protein FtsQ/DivIB"/>
    <property type="match status" value="1"/>
</dbReference>
<keyword evidence="12" id="KW-1185">Reference proteome</keyword>
<accession>A0A1I4YIA1</accession>
<keyword evidence="6 9" id="KW-1133">Transmembrane helix</keyword>
<dbReference type="InterPro" id="IPR026579">
    <property type="entry name" value="FtsQ"/>
</dbReference>
<comment type="function">
    <text evidence="9">Essential cell division protein. May link together the upstream cell division proteins, which are predominantly cytoplasmic, with the downstream cell division proteins, which are predominantly periplasmic. May control correct divisome assembly.</text>
</comment>
<keyword evidence="4 9" id="KW-0132">Cell division</keyword>
<dbReference type="Proteomes" id="UP000199339">
    <property type="component" value="Unassembled WGS sequence"/>
</dbReference>
<feature type="transmembrane region" description="Helical" evidence="9">
    <location>
        <begin position="38"/>
        <end position="62"/>
    </location>
</feature>
<evidence type="ECO:0000259" key="10">
    <source>
        <dbReference type="PROSITE" id="PS51779"/>
    </source>
</evidence>
<sequence length="279" mass="30953">MLENLLIRSRAFPSEPPRRRGATSLGPERDRFGVLRGILAAVPWLQVGLGALIVLLAALVPWGTGKVLSAMDQQILAIDVNGDFVGDSRVAIEREAGNWIGKSYFATDLSEIKNELEQRPWVASAAVRRVWPDRLVIDIREKKPLAYWTDGRLVSRTGELFTPPNPEVAGRLPRLAGPDDRVREVIRMAQTMNDRLVSHELGFAGLSLEARGAWTLTLANGIQVVLGRDQVDERFERFMTVYETRLASRSDEVSRVDARYTNGVAVQWKQAVAASGPNS</sequence>
<dbReference type="EMBL" id="FOUR01000007">
    <property type="protein sequence ID" value="SFN37563.1"/>
    <property type="molecule type" value="Genomic_DNA"/>
</dbReference>
<gene>
    <name evidence="9" type="primary">ftsQ</name>
    <name evidence="11" type="ORF">SAMN04487961_2961</name>
</gene>
<comment type="subunit">
    <text evidence="9">Part of a complex composed of FtsB, FtsL and FtsQ.</text>
</comment>
<evidence type="ECO:0000256" key="7">
    <source>
        <dbReference type="ARBA" id="ARBA00023136"/>
    </source>
</evidence>
<dbReference type="PROSITE" id="PS51779">
    <property type="entry name" value="POTRA"/>
    <property type="match status" value="1"/>
</dbReference>
<comment type="similarity">
    <text evidence="9">Belongs to the FtsQ/DivIB family. FtsQ subfamily.</text>
</comment>
<evidence type="ECO:0000256" key="1">
    <source>
        <dbReference type="ARBA" id="ARBA00004370"/>
    </source>
</evidence>
<dbReference type="PANTHER" id="PTHR35851:SF1">
    <property type="entry name" value="CELL DIVISION PROTEIN FTSQ"/>
    <property type="match status" value="1"/>
</dbReference>
<evidence type="ECO:0000256" key="9">
    <source>
        <dbReference type="HAMAP-Rule" id="MF_00911"/>
    </source>
</evidence>
<keyword evidence="8 9" id="KW-0131">Cell cycle</keyword>
<dbReference type="GO" id="GO:0090529">
    <property type="term" value="P:cell septum assembly"/>
    <property type="evidence" value="ECO:0007669"/>
    <property type="project" value="InterPro"/>
</dbReference>
<dbReference type="RefSeq" id="WP_092005300.1">
    <property type="nucleotide sequence ID" value="NZ_FOUR01000007.1"/>
</dbReference>
<feature type="domain" description="POTRA" evidence="10">
    <location>
        <begin position="73"/>
        <end position="142"/>
    </location>
</feature>
<dbReference type="InterPro" id="IPR045335">
    <property type="entry name" value="FtsQ_C_sf"/>
</dbReference>
<dbReference type="AlphaFoldDB" id="A0A1I4YIA1"/>
<evidence type="ECO:0000256" key="2">
    <source>
        <dbReference type="ARBA" id="ARBA00022475"/>
    </source>
</evidence>
<dbReference type="Gene3D" id="3.10.20.310">
    <property type="entry name" value="membrane protein fhac"/>
    <property type="match status" value="1"/>
</dbReference>
<proteinExistence type="inferred from homology"/>
<dbReference type="InterPro" id="IPR034746">
    <property type="entry name" value="POTRA"/>
</dbReference>
<keyword evidence="2 9" id="KW-1003">Cell membrane</keyword>
<dbReference type="PANTHER" id="PTHR35851">
    <property type="entry name" value="CELL DIVISION PROTEIN FTSQ"/>
    <property type="match status" value="1"/>
</dbReference>
<dbReference type="InterPro" id="IPR013685">
    <property type="entry name" value="POTRA_FtsQ_type"/>
</dbReference>
<dbReference type="InterPro" id="IPR005548">
    <property type="entry name" value="Cell_div_FtsQ/DivIB_C"/>
</dbReference>
<evidence type="ECO:0000256" key="8">
    <source>
        <dbReference type="ARBA" id="ARBA00023306"/>
    </source>
</evidence>
<evidence type="ECO:0000256" key="3">
    <source>
        <dbReference type="ARBA" id="ARBA00022519"/>
    </source>
</evidence>
<dbReference type="OrthoDB" id="9790370at2"/>
<evidence type="ECO:0000256" key="4">
    <source>
        <dbReference type="ARBA" id="ARBA00022618"/>
    </source>
</evidence>